<dbReference type="RefSeq" id="XP_030840975.1">
    <property type="nucleotide sequence ID" value="XM_030985115.1"/>
</dbReference>
<dbReference type="GeneID" id="100887872"/>
<dbReference type="Proteomes" id="UP000007110">
    <property type="component" value="Unassembled WGS sequence"/>
</dbReference>
<dbReference type="InParanoid" id="A0A7M7SYP3"/>
<dbReference type="CDD" id="cd02440">
    <property type="entry name" value="AdoMet_MTases"/>
    <property type="match status" value="1"/>
</dbReference>
<evidence type="ECO:0000259" key="1">
    <source>
        <dbReference type="Pfam" id="PF13649"/>
    </source>
</evidence>
<evidence type="ECO:0000313" key="2">
    <source>
        <dbReference type="EnsemblMetazoa" id="XP_030840975"/>
    </source>
</evidence>
<name>A0A7M7SYP3_STRPU</name>
<reference evidence="2" key="2">
    <citation type="submission" date="2021-01" db="UniProtKB">
        <authorList>
            <consortium name="EnsemblMetazoa"/>
        </authorList>
    </citation>
    <scope>IDENTIFICATION</scope>
</reference>
<organism evidence="2 3">
    <name type="scientific">Strongylocentrotus purpuratus</name>
    <name type="common">Purple sea urchin</name>
    <dbReference type="NCBI Taxonomy" id="7668"/>
    <lineage>
        <taxon>Eukaryota</taxon>
        <taxon>Metazoa</taxon>
        <taxon>Echinodermata</taxon>
        <taxon>Eleutherozoa</taxon>
        <taxon>Echinozoa</taxon>
        <taxon>Echinoidea</taxon>
        <taxon>Euechinoidea</taxon>
        <taxon>Echinacea</taxon>
        <taxon>Camarodonta</taxon>
        <taxon>Echinidea</taxon>
        <taxon>Strongylocentrotidae</taxon>
        <taxon>Strongylocentrotus</taxon>
    </lineage>
</organism>
<dbReference type="Pfam" id="PF13649">
    <property type="entry name" value="Methyltransf_25"/>
    <property type="match status" value="1"/>
</dbReference>
<dbReference type="AlphaFoldDB" id="A0A7M7SYP3"/>
<evidence type="ECO:0000313" key="3">
    <source>
        <dbReference type="Proteomes" id="UP000007110"/>
    </source>
</evidence>
<dbReference type="PANTHER" id="PTHR43591:SF101">
    <property type="entry name" value="METHYLTRANSFERASE-LIKE PROTEIN 27"/>
    <property type="match status" value="1"/>
</dbReference>
<dbReference type="EnsemblMetazoa" id="XM_030985115">
    <property type="protein sequence ID" value="XP_030840975"/>
    <property type="gene ID" value="LOC100887872"/>
</dbReference>
<dbReference type="SUPFAM" id="SSF53335">
    <property type="entry name" value="S-adenosyl-L-methionine-dependent methyltransferases"/>
    <property type="match status" value="1"/>
</dbReference>
<dbReference type="OrthoDB" id="10039245at2759"/>
<feature type="domain" description="Methyltransferase" evidence="1">
    <location>
        <begin position="74"/>
        <end position="164"/>
    </location>
</feature>
<protein>
    <recommendedName>
        <fullName evidence="1">Methyltransferase domain-containing protein</fullName>
    </recommendedName>
</protein>
<proteinExistence type="predicted"/>
<dbReference type="InterPro" id="IPR029063">
    <property type="entry name" value="SAM-dependent_MTases_sf"/>
</dbReference>
<dbReference type="PANTHER" id="PTHR43591">
    <property type="entry name" value="METHYLTRANSFERASE"/>
    <property type="match status" value="1"/>
</dbReference>
<dbReference type="InterPro" id="IPR041698">
    <property type="entry name" value="Methyltransf_25"/>
</dbReference>
<dbReference type="OMA" id="ANEVAKC"/>
<dbReference type="FunCoup" id="A0A7M7SYP3">
    <property type="interactions" value="1"/>
</dbReference>
<dbReference type="KEGG" id="spu:100887872"/>
<dbReference type="Gene3D" id="3.40.50.150">
    <property type="entry name" value="Vaccinia Virus protein VP39"/>
    <property type="match status" value="1"/>
</dbReference>
<keyword evidence="3" id="KW-1185">Reference proteome</keyword>
<reference evidence="3" key="1">
    <citation type="submission" date="2015-02" db="EMBL/GenBank/DDBJ databases">
        <title>Genome sequencing for Strongylocentrotus purpuratus.</title>
        <authorList>
            <person name="Murali S."/>
            <person name="Liu Y."/>
            <person name="Vee V."/>
            <person name="English A."/>
            <person name="Wang M."/>
            <person name="Skinner E."/>
            <person name="Han Y."/>
            <person name="Muzny D.M."/>
            <person name="Worley K.C."/>
            <person name="Gibbs R.A."/>
        </authorList>
    </citation>
    <scope>NUCLEOTIDE SEQUENCE</scope>
</reference>
<sequence>MYHNTMSMATGEDDLHWKNLYSATSGDLDLKRLEEAYKGWSETYDEDQVKMKFNGPHQAAQKLSSLMADKSKKILDVACGTGGVGKELHSQGYVNIDGVDLVQDMLTHAEQTGVYSRLEACDVIGQGISCPDGTYDAIVCVGAFNQGNITQAVFPELLRVAKKGCIILIVMREAFVYTCPDFKNGQLDTDILMRAQNGIWKYTLRETVPKFIGDLSGLLYAMEVQ</sequence>
<accession>A0A7M7SYP3</accession>